<feature type="domain" description="AAA" evidence="1">
    <location>
        <begin position="31"/>
        <end position="217"/>
    </location>
</feature>
<dbReference type="InterPro" id="IPR025669">
    <property type="entry name" value="AAA_dom"/>
</dbReference>
<proteinExistence type="predicted"/>
<dbReference type="Gene3D" id="3.40.50.300">
    <property type="entry name" value="P-loop containing nucleotide triphosphate hydrolases"/>
    <property type="match status" value="1"/>
</dbReference>
<dbReference type="SUPFAM" id="SSF52540">
    <property type="entry name" value="P-loop containing nucleoside triphosphate hydrolases"/>
    <property type="match status" value="1"/>
</dbReference>
<dbReference type="Pfam" id="PF13614">
    <property type="entry name" value="AAA_31"/>
    <property type="match status" value="1"/>
</dbReference>
<evidence type="ECO:0000313" key="2">
    <source>
        <dbReference type="EMBL" id="MEX5285091.1"/>
    </source>
</evidence>
<keyword evidence="3" id="KW-1185">Reference proteome</keyword>
<comment type="caution">
    <text evidence="2">The sequence shown here is derived from an EMBL/GenBank/DDBJ whole genome shotgun (WGS) entry which is preliminary data.</text>
</comment>
<accession>A0ABV3X4H0</accession>
<gene>
    <name evidence="2" type="ORF">QCO44_05475</name>
</gene>
<sequence length="345" mass="38995">MCFTEALLMRQNAIAENKAEPLSLPKFPTYCICNLRGGIGKTSLAFNLSYLVENLLAVDTCPQGNLSYFYNDTYYQSVQVSAYDMLLPYFMPGLGNASRVAQYVGATNLYFRERSVYFIPSADALYNFPSQMAVAMGQAMSVAGQQQQDLLDRMLFSLRAEIRREMEETETDKCLIDTSPFFAGATHLAWHATDALIVPVRTDQQSINSFKLLLQTLSDPSSPFRRIMPHDSHSPKIQLVVLTHCGWSTRAGARNEPNRQTRLYLEQIRDLVARNILHFTTRNPENHIVLLDDFLGSGRISSAQSKPIELLNPGESVTIQRVRVEVNESVNKIKNQLHFISNSIW</sequence>
<dbReference type="InterPro" id="IPR050678">
    <property type="entry name" value="DNA_Partitioning_ATPase"/>
</dbReference>
<dbReference type="PANTHER" id="PTHR13696:SF99">
    <property type="entry name" value="COBYRINIC ACID AC-DIAMIDE SYNTHASE"/>
    <property type="match status" value="1"/>
</dbReference>
<evidence type="ECO:0000259" key="1">
    <source>
        <dbReference type="Pfam" id="PF13614"/>
    </source>
</evidence>
<dbReference type="PANTHER" id="PTHR13696">
    <property type="entry name" value="P-LOOP CONTAINING NUCLEOSIDE TRIPHOSPHATE HYDROLASE"/>
    <property type="match status" value="1"/>
</dbReference>
<dbReference type="InterPro" id="IPR027417">
    <property type="entry name" value="P-loop_NTPase"/>
</dbReference>
<dbReference type="RefSeq" id="WP_368846819.1">
    <property type="nucleotide sequence ID" value="NZ_CP194411.1"/>
</dbReference>
<evidence type="ECO:0000313" key="3">
    <source>
        <dbReference type="Proteomes" id="UP001559623"/>
    </source>
</evidence>
<dbReference type="Proteomes" id="UP001559623">
    <property type="component" value="Unassembled WGS sequence"/>
</dbReference>
<reference evidence="2 3" key="1">
    <citation type="submission" date="2023-04" db="EMBL/GenBank/DDBJ databases">
        <title>Genome Sequence of Selenomonas sputigena ATCC 33150.</title>
        <authorList>
            <person name="Miller D.P."/>
            <person name="Anvari S."/>
            <person name="Polson S.W."/>
            <person name="Macdonald M."/>
            <person name="Mcdowell J.V."/>
        </authorList>
    </citation>
    <scope>NUCLEOTIDE SEQUENCE [LARGE SCALE GENOMIC DNA]</scope>
    <source>
        <strain evidence="2 3">ATCC 33150</strain>
    </source>
</reference>
<protein>
    <submittedName>
        <fullName evidence="2">ParA family protein</fullName>
    </submittedName>
</protein>
<dbReference type="EMBL" id="JARVLH010000003">
    <property type="protein sequence ID" value="MEX5285091.1"/>
    <property type="molecule type" value="Genomic_DNA"/>
</dbReference>
<organism evidence="2 3">
    <name type="scientific">Selenomonas sputigena</name>
    <dbReference type="NCBI Taxonomy" id="69823"/>
    <lineage>
        <taxon>Bacteria</taxon>
        <taxon>Bacillati</taxon>
        <taxon>Bacillota</taxon>
        <taxon>Negativicutes</taxon>
        <taxon>Selenomonadales</taxon>
        <taxon>Selenomonadaceae</taxon>
        <taxon>Selenomonas</taxon>
    </lineage>
</organism>
<name>A0ABV3X4H0_9FIRM</name>